<dbReference type="InterPro" id="IPR037883">
    <property type="entry name" value="Knr4/Smi1-like_sf"/>
</dbReference>
<dbReference type="SUPFAM" id="SSF160631">
    <property type="entry name" value="SMI1/KNR4-like"/>
    <property type="match status" value="1"/>
</dbReference>
<accession>A0ABY0QQH3</accession>
<dbReference type="Pfam" id="PF09346">
    <property type="entry name" value="SMI1_KNR4"/>
    <property type="match status" value="1"/>
</dbReference>
<evidence type="ECO:0000313" key="3">
    <source>
        <dbReference type="Proteomes" id="UP000199242"/>
    </source>
</evidence>
<keyword evidence="3" id="KW-1185">Reference proteome</keyword>
<evidence type="ECO:0000313" key="2">
    <source>
        <dbReference type="EMBL" id="SDL53038.1"/>
    </source>
</evidence>
<protein>
    <submittedName>
        <fullName evidence="2">SMI1-KNR4 cell-wall</fullName>
    </submittedName>
</protein>
<evidence type="ECO:0000259" key="1">
    <source>
        <dbReference type="SMART" id="SM00860"/>
    </source>
</evidence>
<name>A0ABY0QQH3_9FLAO</name>
<sequence length="143" mass="17332">MEIHYLQKLKDNSTIFQSKMRGVSEKEIKEFEKQTKVKFPKSYKEYLYLAGDYDGDLMMLRGYSGMRDLERPKFRKFIESYKKKAGVNIKRPHWDFTGEEDGFYFFYLDENTEDPKIYSCEWAFGEVEIESYYDLTFSEFINR</sequence>
<dbReference type="Gene3D" id="3.40.1580.10">
    <property type="entry name" value="SMI1/KNR4-like"/>
    <property type="match status" value="1"/>
</dbReference>
<organism evidence="2 3">
    <name type="scientific">Chryseobacterium taihuense</name>
    <dbReference type="NCBI Taxonomy" id="1141221"/>
    <lineage>
        <taxon>Bacteria</taxon>
        <taxon>Pseudomonadati</taxon>
        <taxon>Bacteroidota</taxon>
        <taxon>Flavobacteriia</taxon>
        <taxon>Flavobacteriales</taxon>
        <taxon>Weeksellaceae</taxon>
        <taxon>Chryseobacterium group</taxon>
        <taxon>Chryseobacterium</taxon>
    </lineage>
</organism>
<comment type="caution">
    <text evidence="2">The sequence shown here is derived from an EMBL/GenBank/DDBJ whole genome shotgun (WGS) entry which is preliminary data.</text>
</comment>
<dbReference type="RefSeq" id="WP_089741569.1">
    <property type="nucleotide sequence ID" value="NZ_FNHD01000002.1"/>
</dbReference>
<gene>
    <name evidence="2" type="ORF">SAMN05216273_10263</name>
</gene>
<dbReference type="InterPro" id="IPR018958">
    <property type="entry name" value="Knr4/Smi1-like_dom"/>
</dbReference>
<dbReference type="Proteomes" id="UP000199242">
    <property type="component" value="Unassembled WGS sequence"/>
</dbReference>
<dbReference type="EMBL" id="FNHD01000002">
    <property type="protein sequence ID" value="SDL53038.1"/>
    <property type="molecule type" value="Genomic_DNA"/>
</dbReference>
<feature type="domain" description="Knr4/Smi1-like" evidence="1">
    <location>
        <begin position="22"/>
        <end position="143"/>
    </location>
</feature>
<proteinExistence type="predicted"/>
<reference evidence="2 3" key="1">
    <citation type="submission" date="2016-10" db="EMBL/GenBank/DDBJ databases">
        <authorList>
            <person name="Varghese N."/>
            <person name="Submissions S."/>
        </authorList>
    </citation>
    <scope>NUCLEOTIDE SEQUENCE [LARGE SCALE GENOMIC DNA]</scope>
    <source>
        <strain evidence="2 3">CGMCC 1.10941</strain>
    </source>
</reference>
<dbReference type="SMART" id="SM00860">
    <property type="entry name" value="SMI1_KNR4"/>
    <property type="match status" value="1"/>
</dbReference>